<dbReference type="InterPro" id="IPR002750">
    <property type="entry name" value="CobE/GbiG_C"/>
</dbReference>
<gene>
    <name evidence="2" type="ORF">FA740_00940</name>
</gene>
<dbReference type="AlphaFoldDB" id="A0A4U0RIG5"/>
<dbReference type="GO" id="GO:0009236">
    <property type="term" value="P:cobalamin biosynthetic process"/>
    <property type="evidence" value="ECO:0007669"/>
    <property type="project" value="InterPro"/>
</dbReference>
<proteinExistence type="predicted"/>
<dbReference type="EMBL" id="SUNH01000002">
    <property type="protein sequence ID" value="TJZ87774.1"/>
    <property type="molecule type" value="Genomic_DNA"/>
</dbReference>
<protein>
    <submittedName>
        <fullName evidence="2">Cobalamin biosynthesis protein</fullName>
    </submittedName>
</protein>
<evidence type="ECO:0000313" key="2">
    <source>
        <dbReference type="EMBL" id="TJZ87774.1"/>
    </source>
</evidence>
<dbReference type="InterPro" id="IPR036518">
    <property type="entry name" value="CobE/GbiG_C_sf"/>
</dbReference>
<comment type="caution">
    <text evidence="2">The sequence shown here is derived from an EMBL/GenBank/DDBJ whole genome shotgun (WGS) entry which is preliminary data.</text>
</comment>
<organism evidence="2 3">
    <name type="scientific">Paracoccus hibiscisoli</name>
    <dbReference type="NCBI Taxonomy" id="2023261"/>
    <lineage>
        <taxon>Bacteria</taxon>
        <taxon>Pseudomonadati</taxon>
        <taxon>Pseudomonadota</taxon>
        <taxon>Alphaproteobacteria</taxon>
        <taxon>Rhodobacterales</taxon>
        <taxon>Paracoccaceae</taxon>
        <taxon>Paracoccus</taxon>
    </lineage>
</organism>
<dbReference type="OrthoDB" id="7475241at2"/>
<dbReference type="Gene3D" id="3.30.420.180">
    <property type="entry name" value="CobE/GbiG C-terminal domain"/>
    <property type="match status" value="1"/>
</dbReference>
<reference evidence="2 3" key="1">
    <citation type="submission" date="2019-04" db="EMBL/GenBank/DDBJ databases">
        <authorList>
            <person name="Li J."/>
        </authorList>
    </citation>
    <scope>NUCLEOTIDE SEQUENCE [LARGE SCALE GENOMIC DNA]</scope>
    <source>
        <strain evidence="2 3">CCTCC AB2016182</strain>
    </source>
</reference>
<name>A0A4U0RIG5_9RHOB</name>
<evidence type="ECO:0000313" key="3">
    <source>
        <dbReference type="Proteomes" id="UP000306223"/>
    </source>
</evidence>
<accession>A0A4U0RIG5</accession>
<dbReference type="Pfam" id="PF01890">
    <property type="entry name" value="CbiG_C"/>
    <property type="match status" value="1"/>
</dbReference>
<dbReference type="SUPFAM" id="SSF159664">
    <property type="entry name" value="CobE/GbiG C-terminal domain-like"/>
    <property type="match status" value="1"/>
</dbReference>
<sequence>MERDMRIAGIGCRPGTPLADLRAALQAAGGADALATVPDRAAEIRPLADALSLPLHLVQVAGIATPTQSARVNAAFGTGSVAEAAAIAVCGRLTHPRRIFGPITIAIAEVP</sequence>
<dbReference type="Proteomes" id="UP000306223">
    <property type="component" value="Unassembled WGS sequence"/>
</dbReference>
<keyword evidence="3" id="KW-1185">Reference proteome</keyword>
<evidence type="ECO:0000259" key="1">
    <source>
        <dbReference type="Pfam" id="PF01890"/>
    </source>
</evidence>
<feature type="domain" description="CobE/GbiG C-terminal" evidence="1">
    <location>
        <begin position="7"/>
        <end position="108"/>
    </location>
</feature>